<dbReference type="OrthoDB" id="2444298at2759"/>
<evidence type="ECO:0000313" key="3">
    <source>
        <dbReference type="Proteomes" id="UP000789396"/>
    </source>
</evidence>
<dbReference type="AlphaFoldDB" id="A0A9N8W5L6"/>
<dbReference type="Proteomes" id="UP000789396">
    <property type="component" value="Unassembled WGS sequence"/>
</dbReference>
<comment type="caution">
    <text evidence="2">The sequence shown here is derived from an EMBL/GenBank/DDBJ whole genome shotgun (WGS) entry which is preliminary data.</text>
</comment>
<protein>
    <submittedName>
        <fullName evidence="2">1744_t:CDS:1</fullName>
    </submittedName>
</protein>
<feature type="region of interest" description="Disordered" evidence="1">
    <location>
        <begin position="1"/>
        <end position="38"/>
    </location>
</feature>
<keyword evidence="3" id="KW-1185">Reference proteome</keyword>
<dbReference type="EMBL" id="CAJVPZ010000671">
    <property type="protein sequence ID" value="CAG8472985.1"/>
    <property type="molecule type" value="Genomic_DNA"/>
</dbReference>
<accession>A0A9N8W5L6</accession>
<gene>
    <name evidence="2" type="ORF">RFULGI_LOCUS1204</name>
</gene>
<name>A0A9N8W5L6_9GLOM</name>
<feature type="non-terminal residue" evidence="2">
    <location>
        <position position="198"/>
    </location>
</feature>
<feature type="compositionally biased region" description="Polar residues" evidence="1">
    <location>
        <begin position="1"/>
        <end position="30"/>
    </location>
</feature>
<reference evidence="2" key="1">
    <citation type="submission" date="2021-06" db="EMBL/GenBank/DDBJ databases">
        <authorList>
            <person name="Kallberg Y."/>
            <person name="Tangrot J."/>
            <person name="Rosling A."/>
        </authorList>
    </citation>
    <scope>NUCLEOTIDE SEQUENCE</scope>
    <source>
        <strain evidence="2">IN212</strain>
    </source>
</reference>
<proteinExistence type="predicted"/>
<sequence length="198" mass="22707">EWSSPKKNNLTRSSATQNIRNRSQDGNSEEATILENKVTIDENVQEQLETSSIKEAGPFRSLSQADAEDLFESIARDTAIEINLPEYIEDYLKNLLAGNIDSILTKVKEPLILYQDQNTTIIYEQSYGPTEYDIKHYLEDMIKLARNSVDDLNQHFVQYSNSSVMTAKKLKAISIQGYKYMRYLNAKFQHHIQSGGYL</sequence>
<organism evidence="2 3">
    <name type="scientific">Racocetra fulgida</name>
    <dbReference type="NCBI Taxonomy" id="60492"/>
    <lineage>
        <taxon>Eukaryota</taxon>
        <taxon>Fungi</taxon>
        <taxon>Fungi incertae sedis</taxon>
        <taxon>Mucoromycota</taxon>
        <taxon>Glomeromycotina</taxon>
        <taxon>Glomeromycetes</taxon>
        <taxon>Diversisporales</taxon>
        <taxon>Gigasporaceae</taxon>
        <taxon>Racocetra</taxon>
    </lineage>
</organism>
<evidence type="ECO:0000256" key="1">
    <source>
        <dbReference type="SAM" id="MobiDB-lite"/>
    </source>
</evidence>
<evidence type="ECO:0000313" key="2">
    <source>
        <dbReference type="EMBL" id="CAG8472985.1"/>
    </source>
</evidence>